<keyword evidence="4 10" id="KW-0067">ATP-binding</keyword>
<evidence type="ECO:0000256" key="3">
    <source>
        <dbReference type="ARBA" id="ARBA00022741"/>
    </source>
</evidence>
<dbReference type="Pfam" id="PF00005">
    <property type="entry name" value="ABC_tran"/>
    <property type="match status" value="1"/>
</dbReference>
<feature type="domain" description="ABC transporter" evidence="8">
    <location>
        <begin position="343"/>
        <end position="566"/>
    </location>
</feature>
<dbReference type="PROSITE" id="PS50893">
    <property type="entry name" value="ABC_TRANSPORTER_2"/>
    <property type="match status" value="1"/>
</dbReference>
<evidence type="ECO:0000313" key="10">
    <source>
        <dbReference type="EMBL" id="NLT79189.1"/>
    </source>
</evidence>
<dbReference type="PROSITE" id="PS50929">
    <property type="entry name" value="ABC_TM1F"/>
    <property type="match status" value="1"/>
</dbReference>
<evidence type="ECO:0000256" key="4">
    <source>
        <dbReference type="ARBA" id="ARBA00022840"/>
    </source>
</evidence>
<comment type="subcellular location">
    <subcellularLocation>
        <location evidence="1">Cell membrane</location>
        <topology evidence="1">Multi-pass membrane protein</topology>
    </subcellularLocation>
</comment>
<evidence type="ECO:0000256" key="1">
    <source>
        <dbReference type="ARBA" id="ARBA00004651"/>
    </source>
</evidence>
<dbReference type="Gene3D" id="1.20.1560.10">
    <property type="entry name" value="ABC transporter type 1, transmembrane domain"/>
    <property type="match status" value="1"/>
</dbReference>
<dbReference type="InterPro" id="IPR011527">
    <property type="entry name" value="ABC1_TM_dom"/>
</dbReference>
<evidence type="ECO:0000313" key="11">
    <source>
        <dbReference type="Proteomes" id="UP000767327"/>
    </source>
</evidence>
<dbReference type="Gene3D" id="3.40.50.300">
    <property type="entry name" value="P-loop containing nucleotide triphosphate hydrolases"/>
    <property type="match status" value="1"/>
</dbReference>
<dbReference type="Pfam" id="PF00664">
    <property type="entry name" value="ABC_membrane"/>
    <property type="match status" value="1"/>
</dbReference>
<dbReference type="PANTHER" id="PTHR24221:SF654">
    <property type="entry name" value="ATP-BINDING CASSETTE SUB-FAMILY B MEMBER 6"/>
    <property type="match status" value="1"/>
</dbReference>
<dbReference type="RefSeq" id="WP_273172875.1">
    <property type="nucleotide sequence ID" value="NZ_JAAXZR010000012.1"/>
</dbReference>
<protein>
    <submittedName>
        <fullName evidence="10">ABC transporter ATP-binding protein</fullName>
    </submittedName>
</protein>
<accession>A0A971IBX6</accession>
<name>A0A971IBX6_9BIFI</name>
<dbReference type="InterPro" id="IPR039421">
    <property type="entry name" value="Type_1_exporter"/>
</dbReference>
<dbReference type="InterPro" id="IPR036640">
    <property type="entry name" value="ABC1_TM_sf"/>
</dbReference>
<comment type="caution">
    <text evidence="10">The sequence shown here is derived from an EMBL/GenBank/DDBJ whole genome shotgun (WGS) entry which is preliminary data.</text>
</comment>
<dbReference type="GO" id="GO:0140359">
    <property type="term" value="F:ABC-type transporter activity"/>
    <property type="evidence" value="ECO:0007669"/>
    <property type="project" value="InterPro"/>
</dbReference>
<dbReference type="SMART" id="SM00382">
    <property type="entry name" value="AAA"/>
    <property type="match status" value="1"/>
</dbReference>
<evidence type="ECO:0000256" key="2">
    <source>
        <dbReference type="ARBA" id="ARBA00022692"/>
    </source>
</evidence>
<dbReference type="AlphaFoldDB" id="A0A971IBX6"/>
<dbReference type="PROSITE" id="PS00211">
    <property type="entry name" value="ABC_TRANSPORTER_1"/>
    <property type="match status" value="1"/>
</dbReference>
<dbReference type="PANTHER" id="PTHR24221">
    <property type="entry name" value="ATP-BINDING CASSETTE SUB-FAMILY B"/>
    <property type="match status" value="1"/>
</dbReference>
<keyword evidence="6 7" id="KW-0472">Membrane</keyword>
<feature type="transmembrane region" description="Helical" evidence="7">
    <location>
        <begin position="143"/>
        <end position="165"/>
    </location>
</feature>
<keyword evidence="5 7" id="KW-1133">Transmembrane helix</keyword>
<evidence type="ECO:0000256" key="7">
    <source>
        <dbReference type="SAM" id="Phobius"/>
    </source>
</evidence>
<evidence type="ECO:0000259" key="9">
    <source>
        <dbReference type="PROSITE" id="PS50929"/>
    </source>
</evidence>
<organism evidence="10 11">
    <name type="scientific">Bifidobacterium crudilactis</name>
    <dbReference type="NCBI Taxonomy" id="327277"/>
    <lineage>
        <taxon>Bacteria</taxon>
        <taxon>Bacillati</taxon>
        <taxon>Actinomycetota</taxon>
        <taxon>Actinomycetes</taxon>
        <taxon>Bifidobacteriales</taxon>
        <taxon>Bifidobacteriaceae</taxon>
        <taxon>Bifidobacterium</taxon>
    </lineage>
</organism>
<evidence type="ECO:0000256" key="5">
    <source>
        <dbReference type="ARBA" id="ARBA00022989"/>
    </source>
</evidence>
<dbReference type="InterPro" id="IPR003439">
    <property type="entry name" value="ABC_transporter-like_ATP-bd"/>
</dbReference>
<dbReference type="GO" id="GO:0005524">
    <property type="term" value="F:ATP binding"/>
    <property type="evidence" value="ECO:0007669"/>
    <property type="project" value="UniProtKB-KW"/>
</dbReference>
<dbReference type="EMBL" id="JAAXZR010000012">
    <property type="protein sequence ID" value="NLT79189.1"/>
    <property type="molecule type" value="Genomic_DNA"/>
</dbReference>
<gene>
    <name evidence="10" type="ORF">GXW98_02740</name>
</gene>
<dbReference type="GO" id="GO:0034040">
    <property type="term" value="F:ATPase-coupled lipid transmembrane transporter activity"/>
    <property type="evidence" value="ECO:0007669"/>
    <property type="project" value="TreeGrafter"/>
</dbReference>
<reference evidence="10" key="1">
    <citation type="journal article" date="2020" name="Biotechnol. Biofuels">
        <title>New insights from the biogas microbiome by comprehensive genome-resolved metagenomics of nearly 1600 species originating from multiple anaerobic digesters.</title>
        <authorList>
            <person name="Campanaro S."/>
            <person name="Treu L."/>
            <person name="Rodriguez-R L.M."/>
            <person name="Kovalovszki A."/>
            <person name="Ziels R.M."/>
            <person name="Maus I."/>
            <person name="Zhu X."/>
            <person name="Kougias P.G."/>
            <person name="Basile A."/>
            <person name="Luo G."/>
            <person name="Schluter A."/>
            <person name="Konstantinidis K.T."/>
            <person name="Angelidaki I."/>
        </authorList>
    </citation>
    <scope>NUCLEOTIDE SEQUENCE</scope>
    <source>
        <strain evidence="10">AS01afH2WH_6</strain>
    </source>
</reference>
<feature type="transmembrane region" description="Helical" evidence="7">
    <location>
        <begin position="171"/>
        <end position="188"/>
    </location>
</feature>
<reference evidence="10" key="2">
    <citation type="submission" date="2020-01" db="EMBL/GenBank/DDBJ databases">
        <authorList>
            <person name="Campanaro S."/>
        </authorList>
    </citation>
    <scope>NUCLEOTIDE SEQUENCE</scope>
    <source>
        <strain evidence="10">AS01afH2WH_6</strain>
    </source>
</reference>
<dbReference type="InterPro" id="IPR017871">
    <property type="entry name" value="ABC_transporter-like_CS"/>
</dbReference>
<dbReference type="SUPFAM" id="SSF90123">
    <property type="entry name" value="ABC transporter transmembrane region"/>
    <property type="match status" value="1"/>
</dbReference>
<keyword evidence="3" id="KW-0547">Nucleotide-binding</keyword>
<dbReference type="Proteomes" id="UP000767327">
    <property type="component" value="Unassembled WGS sequence"/>
</dbReference>
<feature type="transmembrane region" description="Helical" evidence="7">
    <location>
        <begin position="67"/>
        <end position="88"/>
    </location>
</feature>
<feature type="domain" description="ABC transmembrane type-1" evidence="9">
    <location>
        <begin position="32"/>
        <end position="312"/>
    </location>
</feature>
<sequence length="567" mass="61119">MMITDTQTGTRHRGNVLRGIEKAAGTSTGITGLVALYLASAVLQGMAFVLSIPIFRFILEGRSIDAWQVMLFVASIVLAFAAHMTGLLRSSRISVYAMCDRIVRRIGSKVTRLPLGWFDSTSASKVSNAMSEDVQTLSHLGPVVLPGLISGIVTPLTVAVAVLFIQPLVGVLLLIVVPLAAICMYWSVRVLQRVHPLERAADLRFSQAVLEDAALQPVLRSSGQSGMAWEHMRQAVDDDTRMGISRLKAEGRPSMFFQLGTQLCFAGALIVTTVAAYGQSVDAALFAVLCLLAIRCVEPLTLAVQYSDELYRDNAAIDAVQQILEVPELPEPDSPQLPESYDIELQDVGFGYRRSEAILSHVDAVISPGGITVLEGPSGAGKSTLARLISRFWDVDTGRVNIGGVDVRDIGSTAVMAMSSFVFQDVFLFDTTVLENIRIGRPDATRQEILDAAHSARLDEVIERLPLGWDSPVGPRGALLSGGERQRVAIARALLKDAPILVLDEVTSALDNTNEAAILSVLRQYAQDKTVIMIAHRTKAIAAASKVLHVESGSVRSVDISDAVDPE</sequence>
<dbReference type="GO" id="GO:0005886">
    <property type="term" value="C:plasma membrane"/>
    <property type="evidence" value="ECO:0007669"/>
    <property type="project" value="UniProtKB-SubCell"/>
</dbReference>
<dbReference type="InterPro" id="IPR003593">
    <property type="entry name" value="AAA+_ATPase"/>
</dbReference>
<evidence type="ECO:0000259" key="8">
    <source>
        <dbReference type="PROSITE" id="PS50893"/>
    </source>
</evidence>
<feature type="transmembrane region" description="Helical" evidence="7">
    <location>
        <begin position="256"/>
        <end position="277"/>
    </location>
</feature>
<evidence type="ECO:0000256" key="6">
    <source>
        <dbReference type="ARBA" id="ARBA00023136"/>
    </source>
</evidence>
<dbReference type="GO" id="GO:0016887">
    <property type="term" value="F:ATP hydrolysis activity"/>
    <property type="evidence" value="ECO:0007669"/>
    <property type="project" value="InterPro"/>
</dbReference>
<feature type="transmembrane region" description="Helical" evidence="7">
    <location>
        <begin position="34"/>
        <end position="55"/>
    </location>
</feature>
<keyword evidence="2 7" id="KW-0812">Transmembrane</keyword>
<dbReference type="InterPro" id="IPR027417">
    <property type="entry name" value="P-loop_NTPase"/>
</dbReference>
<dbReference type="SUPFAM" id="SSF52540">
    <property type="entry name" value="P-loop containing nucleoside triphosphate hydrolases"/>
    <property type="match status" value="1"/>
</dbReference>
<proteinExistence type="predicted"/>